<proteinExistence type="predicted"/>
<feature type="non-terminal residue" evidence="1">
    <location>
        <position position="58"/>
    </location>
</feature>
<name>A0A6H5HKR7_9HEMI</name>
<dbReference type="AlphaFoldDB" id="A0A6H5HKR7"/>
<gene>
    <name evidence="1" type="ORF">NTEN_LOCUS21377</name>
</gene>
<keyword evidence="2" id="KW-1185">Reference proteome</keyword>
<evidence type="ECO:0000313" key="1">
    <source>
        <dbReference type="EMBL" id="CAB0017359.1"/>
    </source>
</evidence>
<evidence type="ECO:0000313" key="2">
    <source>
        <dbReference type="Proteomes" id="UP000479000"/>
    </source>
</evidence>
<dbReference type="EMBL" id="CADCXU010031289">
    <property type="protein sequence ID" value="CAB0017359.1"/>
    <property type="molecule type" value="Genomic_DNA"/>
</dbReference>
<organism evidence="1 2">
    <name type="scientific">Nesidiocoris tenuis</name>
    <dbReference type="NCBI Taxonomy" id="355587"/>
    <lineage>
        <taxon>Eukaryota</taxon>
        <taxon>Metazoa</taxon>
        <taxon>Ecdysozoa</taxon>
        <taxon>Arthropoda</taxon>
        <taxon>Hexapoda</taxon>
        <taxon>Insecta</taxon>
        <taxon>Pterygota</taxon>
        <taxon>Neoptera</taxon>
        <taxon>Paraneoptera</taxon>
        <taxon>Hemiptera</taxon>
        <taxon>Heteroptera</taxon>
        <taxon>Panheteroptera</taxon>
        <taxon>Cimicomorpha</taxon>
        <taxon>Miridae</taxon>
        <taxon>Dicyphina</taxon>
        <taxon>Nesidiocoris</taxon>
    </lineage>
</organism>
<protein>
    <submittedName>
        <fullName evidence="1">Uncharacterized protein</fullName>
    </submittedName>
</protein>
<dbReference type="Proteomes" id="UP000479000">
    <property type="component" value="Unassembled WGS sequence"/>
</dbReference>
<sequence length="58" mass="6685">MAILAFAIYHKYLVKKQKFAFSLNFIGHFEKKLYFSSEFGFLLIRECQRCADIGTGGS</sequence>
<accession>A0A6H5HKR7</accession>
<reference evidence="1 2" key="1">
    <citation type="submission" date="2020-02" db="EMBL/GenBank/DDBJ databases">
        <authorList>
            <person name="Ferguson B K."/>
        </authorList>
    </citation>
    <scope>NUCLEOTIDE SEQUENCE [LARGE SCALE GENOMIC DNA]</scope>
</reference>